<evidence type="ECO:0000256" key="7">
    <source>
        <dbReference type="ARBA" id="ARBA00023242"/>
    </source>
</evidence>
<dbReference type="HAMAP" id="MF_01547">
    <property type="entry name" value="RNA_methyltr_E"/>
    <property type="match status" value="1"/>
</dbReference>
<dbReference type="GO" id="GO:0000463">
    <property type="term" value="P:maturation of LSU-rRNA from tricistronic rRNA transcript (SSU-rRNA, 5.8S rRNA, LSU-rRNA)"/>
    <property type="evidence" value="ECO:0007669"/>
    <property type="project" value="TreeGrafter"/>
</dbReference>
<feature type="domain" description="DUF3381" evidence="9">
    <location>
        <begin position="216"/>
        <end position="356"/>
    </location>
</feature>
<keyword evidence="4" id="KW-0489">Methyltransferase</keyword>
<dbReference type="VEuPathDB" id="VectorBase:LLONM1_008814"/>
<dbReference type="InterPro" id="IPR050082">
    <property type="entry name" value="RNA_methyltr_RlmE"/>
</dbReference>
<evidence type="ECO:0000313" key="11">
    <source>
        <dbReference type="Proteomes" id="UP000092461"/>
    </source>
</evidence>
<dbReference type="AlphaFoldDB" id="A0A1B0CDF9"/>
<organism evidence="10 11">
    <name type="scientific">Lutzomyia longipalpis</name>
    <name type="common">Sand fly</name>
    <dbReference type="NCBI Taxonomy" id="7200"/>
    <lineage>
        <taxon>Eukaryota</taxon>
        <taxon>Metazoa</taxon>
        <taxon>Ecdysozoa</taxon>
        <taxon>Arthropoda</taxon>
        <taxon>Hexapoda</taxon>
        <taxon>Insecta</taxon>
        <taxon>Pterygota</taxon>
        <taxon>Neoptera</taxon>
        <taxon>Endopterygota</taxon>
        <taxon>Diptera</taxon>
        <taxon>Nematocera</taxon>
        <taxon>Psychodoidea</taxon>
        <taxon>Psychodidae</taxon>
        <taxon>Lutzomyia</taxon>
        <taxon>Lutzomyia</taxon>
    </lineage>
</organism>
<dbReference type="Pfam" id="PF01728">
    <property type="entry name" value="FtsJ"/>
    <property type="match status" value="1"/>
</dbReference>
<evidence type="ECO:0000259" key="9">
    <source>
        <dbReference type="Pfam" id="PF11861"/>
    </source>
</evidence>
<dbReference type="PANTHER" id="PTHR10920">
    <property type="entry name" value="RIBOSOMAL RNA METHYLTRANSFERASE"/>
    <property type="match status" value="1"/>
</dbReference>
<evidence type="ECO:0000256" key="4">
    <source>
        <dbReference type="ARBA" id="ARBA00022603"/>
    </source>
</evidence>
<evidence type="ECO:0000259" key="8">
    <source>
        <dbReference type="Pfam" id="PF01728"/>
    </source>
</evidence>
<dbReference type="GO" id="GO:0005730">
    <property type="term" value="C:nucleolus"/>
    <property type="evidence" value="ECO:0007669"/>
    <property type="project" value="UniProtKB-SubCell"/>
</dbReference>
<name>A0A1B0CDF9_LUTLO</name>
<dbReference type="Gene3D" id="3.40.50.150">
    <property type="entry name" value="Vaccinia Virus protein VP39"/>
    <property type="match status" value="1"/>
</dbReference>
<dbReference type="GO" id="GO:0030687">
    <property type="term" value="C:preribosome, large subunit precursor"/>
    <property type="evidence" value="ECO:0007669"/>
    <property type="project" value="TreeGrafter"/>
</dbReference>
<evidence type="ECO:0000313" key="10">
    <source>
        <dbReference type="EnsemblMetazoa" id="LLOJ002379-PA"/>
    </source>
</evidence>
<evidence type="ECO:0000256" key="5">
    <source>
        <dbReference type="ARBA" id="ARBA00022679"/>
    </source>
</evidence>
<evidence type="ECO:0000256" key="3">
    <source>
        <dbReference type="ARBA" id="ARBA00022552"/>
    </source>
</evidence>
<keyword evidence="2" id="KW-0690">Ribosome biogenesis</keyword>
<keyword evidence="5" id="KW-0808">Transferase</keyword>
<keyword evidence="3" id="KW-0698">rRNA processing</keyword>
<dbReference type="VEuPathDB" id="VectorBase:LLOJ002379"/>
<accession>A0A1B0CDF9</accession>
<protein>
    <submittedName>
        <fullName evidence="10">Uncharacterized protein</fullName>
    </submittedName>
</protein>
<dbReference type="Pfam" id="PF11861">
    <property type="entry name" value="DUF3381"/>
    <property type="match status" value="1"/>
</dbReference>
<dbReference type="InterPro" id="IPR024576">
    <property type="entry name" value="rRNA_MeTfrase_Spb1_DUF3381"/>
</dbReference>
<evidence type="ECO:0000256" key="1">
    <source>
        <dbReference type="ARBA" id="ARBA00004604"/>
    </source>
</evidence>
<proteinExistence type="inferred from homology"/>
<sequence>MSRSRYRSRAAFKLIQLNRKFGFLQESQVCIDLCAAPGGWMQVAKQNMPISSIVIGVDLFPIKPVGGCIGLIGDITTDTCKTALAKELGTWKADVVLHDGAPNVGKNWLHDAFQQITLTLSSLKLATHFLRPGGWFVTKVFRSKDYNALLWVLKQLFRKVHATKPSASRKESAEIFVVCEKYVAPDKIDPRLLDPRYVFEELDLEAKGKSILHPEKQKRVKAEGYTEKDFSLRNELPVSQFIEHQNGIVALQGVGEIVFDDEAIAQHPKTTEEIRECCKDIKVLGRKDLKALIAWWKALHKEFEEAKKPKAEAVAAEVVEKTAEEQEDEELDAIEAHVAEVALEESKDAKRRKRRQ</sequence>
<dbReference type="GO" id="GO:0016435">
    <property type="term" value="F:rRNA (guanine) methyltransferase activity"/>
    <property type="evidence" value="ECO:0007669"/>
    <property type="project" value="TreeGrafter"/>
</dbReference>
<comment type="subcellular location">
    <subcellularLocation>
        <location evidence="1">Nucleus</location>
        <location evidence="1">Nucleolus</location>
    </subcellularLocation>
</comment>
<keyword evidence="11" id="KW-1185">Reference proteome</keyword>
<evidence type="ECO:0000256" key="6">
    <source>
        <dbReference type="ARBA" id="ARBA00022691"/>
    </source>
</evidence>
<dbReference type="InterPro" id="IPR015507">
    <property type="entry name" value="rRNA-MeTfrase_E"/>
</dbReference>
<dbReference type="FunFam" id="3.40.50.150:FF:000004">
    <property type="entry name" value="AdoMet-dependent rRNA methyltransferase SPB1"/>
    <property type="match status" value="1"/>
</dbReference>
<feature type="domain" description="Ribosomal RNA methyltransferase FtsJ" evidence="8">
    <location>
        <begin position="6"/>
        <end position="182"/>
    </location>
</feature>
<dbReference type="GO" id="GO:0008650">
    <property type="term" value="F:rRNA (uridine-2'-O-)-methyltransferase activity"/>
    <property type="evidence" value="ECO:0007669"/>
    <property type="project" value="TreeGrafter"/>
</dbReference>
<dbReference type="PANTHER" id="PTHR10920:SF13">
    <property type="entry name" value="PRE-RRNA 2'-O-RIBOSE RNA METHYLTRANSFERASE FTSJ3"/>
    <property type="match status" value="1"/>
</dbReference>
<dbReference type="SUPFAM" id="SSF53335">
    <property type="entry name" value="S-adenosyl-L-methionine-dependent methyltransferases"/>
    <property type="match status" value="1"/>
</dbReference>
<dbReference type="InterPro" id="IPR002877">
    <property type="entry name" value="RNA_MeTrfase_FtsJ_dom"/>
</dbReference>
<evidence type="ECO:0000256" key="2">
    <source>
        <dbReference type="ARBA" id="ARBA00022517"/>
    </source>
</evidence>
<dbReference type="GO" id="GO:0000466">
    <property type="term" value="P:maturation of 5.8S rRNA from tricistronic rRNA transcript (SSU-rRNA, 5.8S rRNA, LSU-rRNA)"/>
    <property type="evidence" value="ECO:0007669"/>
    <property type="project" value="TreeGrafter"/>
</dbReference>
<dbReference type="InterPro" id="IPR029063">
    <property type="entry name" value="SAM-dependent_MTases_sf"/>
</dbReference>
<dbReference type="EnsemblMetazoa" id="LLOJ002379-RA">
    <property type="protein sequence ID" value="LLOJ002379-PA"/>
    <property type="gene ID" value="LLOJ002379"/>
</dbReference>
<keyword evidence="7" id="KW-0539">Nucleus</keyword>
<dbReference type="Proteomes" id="UP000092461">
    <property type="component" value="Unassembled WGS sequence"/>
</dbReference>
<dbReference type="EMBL" id="AJWK01007801">
    <property type="status" value="NOT_ANNOTATED_CDS"/>
    <property type="molecule type" value="Genomic_DNA"/>
</dbReference>
<reference evidence="10" key="1">
    <citation type="submission" date="2020-05" db="UniProtKB">
        <authorList>
            <consortium name="EnsemblMetazoa"/>
        </authorList>
    </citation>
    <scope>IDENTIFICATION</scope>
    <source>
        <strain evidence="10">Jacobina</strain>
    </source>
</reference>
<keyword evidence="6" id="KW-0949">S-adenosyl-L-methionine</keyword>
<dbReference type="EMBL" id="AJWK01007802">
    <property type="status" value="NOT_ANNOTATED_CDS"/>
    <property type="molecule type" value="Genomic_DNA"/>
</dbReference>